<gene>
    <name evidence="3" type="ORF">B296_00038246</name>
</gene>
<organism evidence="3 4">
    <name type="scientific">Ensete ventricosum</name>
    <name type="common">Abyssinian banana</name>
    <name type="synonym">Musa ensete</name>
    <dbReference type="NCBI Taxonomy" id="4639"/>
    <lineage>
        <taxon>Eukaryota</taxon>
        <taxon>Viridiplantae</taxon>
        <taxon>Streptophyta</taxon>
        <taxon>Embryophyta</taxon>
        <taxon>Tracheophyta</taxon>
        <taxon>Spermatophyta</taxon>
        <taxon>Magnoliopsida</taxon>
        <taxon>Liliopsida</taxon>
        <taxon>Zingiberales</taxon>
        <taxon>Musaceae</taxon>
        <taxon>Ensete</taxon>
    </lineage>
</organism>
<feature type="compositionally biased region" description="Basic and acidic residues" evidence="1">
    <location>
        <begin position="78"/>
        <end position="90"/>
    </location>
</feature>
<feature type="compositionally biased region" description="Polar residues" evidence="1">
    <location>
        <begin position="63"/>
        <end position="74"/>
    </location>
</feature>
<name>A0A426YGS0_ENSVE</name>
<sequence>MLIMLSVLLIVPYCVEMFNLRKIKSGGGASSRSTSTDSSNEKHPSVDEGLSLRKRSRRETPEHQANVSGSTTTVPLGKGKEPVAMEEARE</sequence>
<protein>
    <submittedName>
        <fullName evidence="3">Uncharacterized protein</fullName>
    </submittedName>
</protein>
<evidence type="ECO:0000256" key="2">
    <source>
        <dbReference type="SAM" id="SignalP"/>
    </source>
</evidence>
<feature type="chain" id="PRO_5019489824" evidence="2">
    <location>
        <begin position="18"/>
        <end position="90"/>
    </location>
</feature>
<dbReference type="EMBL" id="AMZH03012516">
    <property type="protein sequence ID" value="RRT50877.1"/>
    <property type="molecule type" value="Genomic_DNA"/>
</dbReference>
<feature type="region of interest" description="Disordered" evidence="1">
    <location>
        <begin position="24"/>
        <end position="90"/>
    </location>
</feature>
<reference evidence="3 4" key="1">
    <citation type="journal article" date="2014" name="Agronomy (Basel)">
        <title>A Draft Genome Sequence for Ensete ventricosum, the Drought-Tolerant Tree Against Hunger.</title>
        <authorList>
            <person name="Harrison J."/>
            <person name="Moore K.A."/>
            <person name="Paszkiewicz K."/>
            <person name="Jones T."/>
            <person name="Grant M."/>
            <person name="Ambacheew D."/>
            <person name="Muzemil S."/>
            <person name="Studholme D.J."/>
        </authorList>
    </citation>
    <scope>NUCLEOTIDE SEQUENCE [LARGE SCALE GENOMIC DNA]</scope>
</reference>
<evidence type="ECO:0000256" key="1">
    <source>
        <dbReference type="SAM" id="MobiDB-lite"/>
    </source>
</evidence>
<proteinExistence type="predicted"/>
<dbReference type="AlphaFoldDB" id="A0A426YGS0"/>
<dbReference type="Proteomes" id="UP000287651">
    <property type="component" value="Unassembled WGS sequence"/>
</dbReference>
<evidence type="ECO:0000313" key="3">
    <source>
        <dbReference type="EMBL" id="RRT50877.1"/>
    </source>
</evidence>
<feature type="signal peptide" evidence="2">
    <location>
        <begin position="1"/>
        <end position="17"/>
    </location>
</feature>
<accession>A0A426YGS0</accession>
<comment type="caution">
    <text evidence="3">The sequence shown here is derived from an EMBL/GenBank/DDBJ whole genome shotgun (WGS) entry which is preliminary data.</text>
</comment>
<keyword evidence="2" id="KW-0732">Signal</keyword>
<evidence type="ECO:0000313" key="4">
    <source>
        <dbReference type="Proteomes" id="UP000287651"/>
    </source>
</evidence>